<organism evidence="2 3">
    <name type="scientific">Jimgerdemannia flammicorona</name>
    <dbReference type="NCBI Taxonomy" id="994334"/>
    <lineage>
        <taxon>Eukaryota</taxon>
        <taxon>Fungi</taxon>
        <taxon>Fungi incertae sedis</taxon>
        <taxon>Mucoromycota</taxon>
        <taxon>Mucoromycotina</taxon>
        <taxon>Endogonomycetes</taxon>
        <taxon>Endogonales</taxon>
        <taxon>Endogonaceae</taxon>
        <taxon>Jimgerdemannia</taxon>
    </lineage>
</organism>
<comment type="caution">
    <text evidence="2">The sequence shown here is derived from an EMBL/GenBank/DDBJ whole genome shotgun (WGS) entry which is preliminary data.</text>
</comment>
<proteinExistence type="predicted"/>
<keyword evidence="3" id="KW-1185">Reference proteome</keyword>
<dbReference type="EMBL" id="RBNI01000322">
    <property type="protein sequence ID" value="RUP51933.1"/>
    <property type="molecule type" value="Genomic_DNA"/>
</dbReference>
<reference evidence="2 3" key="1">
    <citation type="journal article" date="2018" name="New Phytol.">
        <title>Phylogenomics of Endogonaceae and evolution of mycorrhizas within Mucoromycota.</title>
        <authorList>
            <person name="Chang Y."/>
            <person name="Desiro A."/>
            <person name="Na H."/>
            <person name="Sandor L."/>
            <person name="Lipzen A."/>
            <person name="Clum A."/>
            <person name="Barry K."/>
            <person name="Grigoriev I.V."/>
            <person name="Martin F.M."/>
            <person name="Stajich J.E."/>
            <person name="Smith M.E."/>
            <person name="Bonito G."/>
            <person name="Spatafora J.W."/>
        </authorList>
    </citation>
    <scope>NUCLEOTIDE SEQUENCE [LARGE SCALE GENOMIC DNA]</scope>
    <source>
        <strain evidence="2 3">GMNB39</strain>
    </source>
</reference>
<accession>A0A433DM50</accession>
<sequence length="283" mass="32109">MKTGFSKRVLRKPMTMLFRKIWGQTCFQVISSRLSIHIRKTRGMLLLTVTTNTTSYNCRTSRMTMNYCLKPYPTLPRVTQKNAAEPHMNSMSVERRASFHSGSELLQFDSAQEHTHTDSKYLRSSDADAIKGSYIMDNEDEGILASLLDQLSFRDYYTYDDEAPYPYHPSNSSPPASSTDYDSPTGGNSTQYSDFLDTFDDIEDGIHKTTQTIGFPPDSVATRISQDVTACQATEATANQSYRRPEVDCENNRCDVGEKDEYDEEFGDDEEMVKILAEMAMEP</sequence>
<gene>
    <name evidence="2" type="ORF">BC936DRAFT_144367</name>
</gene>
<evidence type="ECO:0000313" key="2">
    <source>
        <dbReference type="EMBL" id="RUP51933.1"/>
    </source>
</evidence>
<feature type="region of interest" description="Disordered" evidence="1">
    <location>
        <begin position="164"/>
        <end position="194"/>
    </location>
</feature>
<protein>
    <submittedName>
        <fullName evidence="2">Uncharacterized protein</fullName>
    </submittedName>
</protein>
<evidence type="ECO:0000313" key="3">
    <source>
        <dbReference type="Proteomes" id="UP000268093"/>
    </source>
</evidence>
<feature type="compositionally biased region" description="Polar residues" evidence="1">
    <location>
        <begin position="179"/>
        <end position="193"/>
    </location>
</feature>
<feature type="compositionally biased region" description="Low complexity" evidence="1">
    <location>
        <begin position="164"/>
        <end position="178"/>
    </location>
</feature>
<name>A0A433DM50_9FUNG</name>
<dbReference type="Proteomes" id="UP000268093">
    <property type="component" value="Unassembled WGS sequence"/>
</dbReference>
<evidence type="ECO:0000256" key="1">
    <source>
        <dbReference type="SAM" id="MobiDB-lite"/>
    </source>
</evidence>
<dbReference type="AlphaFoldDB" id="A0A433DM50"/>